<dbReference type="InterPro" id="IPR002575">
    <property type="entry name" value="Aminoglycoside_PTrfase"/>
</dbReference>
<feature type="domain" description="Aminoglycoside phosphotransferase" evidence="1">
    <location>
        <begin position="19"/>
        <end position="268"/>
    </location>
</feature>
<gene>
    <name evidence="2" type="ORF">GCM10009850_036100</name>
</gene>
<evidence type="ECO:0000259" key="1">
    <source>
        <dbReference type="Pfam" id="PF01636"/>
    </source>
</evidence>
<dbReference type="Pfam" id="PF01636">
    <property type="entry name" value="APH"/>
    <property type="match status" value="1"/>
</dbReference>
<dbReference type="InterPro" id="IPR011009">
    <property type="entry name" value="Kinase-like_dom_sf"/>
</dbReference>
<reference evidence="3" key="1">
    <citation type="journal article" date="2019" name="Int. J. Syst. Evol. Microbiol.">
        <title>The Global Catalogue of Microorganisms (GCM) 10K type strain sequencing project: providing services to taxonomists for standard genome sequencing and annotation.</title>
        <authorList>
            <consortium name="The Broad Institute Genomics Platform"/>
            <consortium name="The Broad Institute Genome Sequencing Center for Infectious Disease"/>
            <person name="Wu L."/>
            <person name="Ma J."/>
        </authorList>
    </citation>
    <scope>NUCLEOTIDE SEQUENCE [LARGE SCALE GENOMIC DNA]</scope>
    <source>
        <strain evidence="3">JCM 16114</strain>
    </source>
</reference>
<evidence type="ECO:0000313" key="2">
    <source>
        <dbReference type="EMBL" id="GAA2208152.1"/>
    </source>
</evidence>
<dbReference type="Proteomes" id="UP001499843">
    <property type="component" value="Unassembled WGS sequence"/>
</dbReference>
<keyword evidence="3" id="KW-1185">Reference proteome</keyword>
<dbReference type="SUPFAM" id="SSF56112">
    <property type="entry name" value="Protein kinase-like (PK-like)"/>
    <property type="match status" value="1"/>
</dbReference>
<proteinExistence type="predicted"/>
<sequence length="382" mass="41302">MAVINVVEWTRLEPWRVARVRTDGGETVIVKWSGPHAARTHSEEWRLRTEVAALRFLAEDLGVRVAPRVLTTSHIPAEKLKARATSFVPAAELEASAVLAEGLGAGHVVLEDLAPRTPLDGLLRRDGAEAHAARLTAFAHARGELGAITAGHASLYYRRRSTLGPVDPTADLLGHVGRLRASGTPQTDALEVPARGGVARELEAALDELADPGPFLVFSNGDPDTNNVLVRESGPPDPRLIDFEFAGYRHALHDAAYLHVPGPAWMWAALPDSGDVYRRALAAGVPEAEDERRYGRGLVAACVAYALSRLTRLPVLDARPAGDDSRAQLVATMEATARTADTRRALPHLAGWCRHLAAALRRRWPDADIDVATLSPYTPRGR</sequence>
<dbReference type="Gene3D" id="3.90.1200.10">
    <property type="match status" value="1"/>
</dbReference>
<protein>
    <recommendedName>
        <fullName evidence="1">Aminoglycoside phosphotransferase domain-containing protein</fullName>
    </recommendedName>
</protein>
<dbReference type="EMBL" id="BAAAQX010000008">
    <property type="protein sequence ID" value="GAA2208152.1"/>
    <property type="molecule type" value="Genomic_DNA"/>
</dbReference>
<accession>A0ABP5PC69</accession>
<organism evidence="2 3">
    <name type="scientific">Nonomuraea monospora</name>
    <dbReference type="NCBI Taxonomy" id="568818"/>
    <lineage>
        <taxon>Bacteria</taxon>
        <taxon>Bacillati</taxon>
        <taxon>Actinomycetota</taxon>
        <taxon>Actinomycetes</taxon>
        <taxon>Streptosporangiales</taxon>
        <taxon>Streptosporangiaceae</taxon>
        <taxon>Nonomuraea</taxon>
    </lineage>
</organism>
<evidence type="ECO:0000313" key="3">
    <source>
        <dbReference type="Proteomes" id="UP001499843"/>
    </source>
</evidence>
<name>A0ABP5PC69_9ACTN</name>
<comment type="caution">
    <text evidence="2">The sequence shown here is derived from an EMBL/GenBank/DDBJ whole genome shotgun (WGS) entry which is preliminary data.</text>
</comment>